<keyword evidence="6" id="KW-1185">Reference proteome</keyword>
<feature type="transmembrane region" description="Helical" evidence="2">
    <location>
        <begin position="71"/>
        <end position="92"/>
    </location>
</feature>
<evidence type="ECO:0000256" key="2">
    <source>
        <dbReference type="SAM" id="Phobius"/>
    </source>
</evidence>
<dbReference type="EMBL" id="CAJOBP010003216">
    <property type="protein sequence ID" value="CAF4394714.1"/>
    <property type="molecule type" value="Genomic_DNA"/>
</dbReference>
<evidence type="ECO:0000256" key="1">
    <source>
        <dbReference type="SAM" id="MobiDB-lite"/>
    </source>
</evidence>
<evidence type="ECO:0000313" key="6">
    <source>
        <dbReference type="Proteomes" id="UP000663873"/>
    </source>
</evidence>
<dbReference type="EMBL" id="CAJNXB010000453">
    <property type="protein sequence ID" value="CAF3056317.1"/>
    <property type="molecule type" value="Genomic_DNA"/>
</dbReference>
<name>A0A817MQ17_9BILA</name>
<keyword evidence="2" id="KW-0812">Transmembrane</keyword>
<comment type="caution">
    <text evidence="3">The sequence shown here is derived from an EMBL/GenBank/DDBJ whole genome shotgun (WGS) entry which is preliminary data.</text>
</comment>
<organism evidence="3 5">
    <name type="scientific">Rotaria socialis</name>
    <dbReference type="NCBI Taxonomy" id="392032"/>
    <lineage>
        <taxon>Eukaryota</taxon>
        <taxon>Metazoa</taxon>
        <taxon>Spiralia</taxon>
        <taxon>Gnathifera</taxon>
        <taxon>Rotifera</taxon>
        <taxon>Eurotatoria</taxon>
        <taxon>Bdelloidea</taxon>
        <taxon>Philodinida</taxon>
        <taxon>Philodinidae</taxon>
        <taxon>Rotaria</taxon>
    </lineage>
</organism>
<protein>
    <submittedName>
        <fullName evidence="3">Uncharacterized protein</fullName>
    </submittedName>
</protein>
<dbReference type="Proteomes" id="UP000663873">
    <property type="component" value="Unassembled WGS sequence"/>
</dbReference>
<gene>
    <name evidence="3" type="ORF">TIS948_LOCUS4308</name>
    <name evidence="4" type="ORF">UJA718_LOCUS18676</name>
</gene>
<dbReference type="AlphaFoldDB" id="A0A817MQ17"/>
<proteinExistence type="predicted"/>
<reference evidence="3" key="1">
    <citation type="submission" date="2021-02" db="EMBL/GenBank/DDBJ databases">
        <authorList>
            <person name="Nowell W R."/>
        </authorList>
    </citation>
    <scope>NUCLEOTIDE SEQUENCE</scope>
</reference>
<feature type="region of interest" description="Disordered" evidence="1">
    <location>
        <begin position="116"/>
        <end position="137"/>
    </location>
</feature>
<sequence>MHDFSIATFDGQDLSNESGRTDVTSALSTRNIFWQKSTVWPEQTSSPMNVGQNADDDKQPNRLWSCRRMGLWITICIATTLILGDVMAIVLVTTLSSTVNTSVTTTSTTSITSTTTTSTVTSTSSSTTRTTTTTSGPTAAYSCAAASPASLATFSSGTPSWSEKLLFNFINCQIPVSNSELLILMPEQYIVIFQELLRKKYKIAYK</sequence>
<keyword evidence="2" id="KW-1133">Transmembrane helix</keyword>
<dbReference type="Proteomes" id="UP000663825">
    <property type="component" value="Unassembled WGS sequence"/>
</dbReference>
<keyword evidence="2" id="KW-0472">Membrane</keyword>
<evidence type="ECO:0000313" key="4">
    <source>
        <dbReference type="EMBL" id="CAF4394714.1"/>
    </source>
</evidence>
<evidence type="ECO:0000313" key="3">
    <source>
        <dbReference type="EMBL" id="CAF3056317.1"/>
    </source>
</evidence>
<evidence type="ECO:0000313" key="5">
    <source>
        <dbReference type="Proteomes" id="UP000663825"/>
    </source>
</evidence>
<accession>A0A817MQ17</accession>